<accession>A0A0M0JIV0</accession>
<dbReference type="EMBL" id="JWZX01002885">
    <property type="protein sequence ID" value="KOO26163.1"/>
    <property type="molecule type" value="Genomic_DNA"/>
</dbReference>
<gene>
    <name evidence="3" type="ORF">Ctob_005673</name>
</gene>
<reference evidence="4" key="1">
    <citation type="journal article" date="2015" name="PLoS Genet.">
        <title>Genome Sequence and Transcriptome Analyses of Chrysochromulina tobin: Metabolic Tools for Enhanced Algal Fitness in the Prominent Order Prymnesiales (Haptophyceae).</title>
        <authorList>
            <person name="Hovde B.T."/>
            <person name="Deodato C.R."/>
            <person name="Hunsperger H.M."/>
            <person name="Ryken S.A."/>
            <person name="Yost W."/>
            <person name="Jha R.K."/>
            <person name="Patterson J."/>
            <person name="Monnat R.J. Jr."/>
            <person name="Barlow S.B."/>
            <person name="Starkenburg S.R."/>
            <person name="Cattolico R.A."/>
        </authorList>
    </citation>
    <scope>NUCLEOTIDE SEQUENCE</scope>
    <source>
        <strain evidence="4">CCMP291</strain>
    </source>
</reference>
<feature type="compositionally biased region" description="Low complexity" evidence="1">
    <location>
        <begin position="140"/>
        <end position="149"/>
    </location>
</feature>
<dbReference type="GO" id="GO:0046983">
    <property type="term" value="F:protein dimerization activity"/>
    <property type="evidence" value="ECO:0007669"/>
    <property type="project" value="InterPro"/>
</dbReference>
<dbReference type="Proteomes" id="UP000037460">
    <property type="component" value="Unassembled WGS sequence"/>
</dbReference>
<evidence type="ECO:0000313" key="4">
    <source>
        <dbReference type="Proteomes" id="UP000037460"/>
    </source>
</evidence>
<evidence type="ECO:0000256" key="1">
    <source>
        <dbReference type="SAM" id="MobiDB-lite"/>
    </source>
</evidence>
<feature type="domain" description="HAT C-terminal dimerisation" evidence="2">
    <location>
        <begin position="28"/>
        <end position="87"/>
    </location>
</feature>
<evidence type="ECO:0000313" key="3">
    <source>
        <dbReference type="EMBL" id="KOO26163.1"/>
    </source>
</evidence>
<feature type="region of interest" description="Disordered" evidence="1">
    <location>
        <begin position="125"/>
        <end position="149"/>
    </location>
</feature>
<comment type="caution">
    <text evidence="3">The sequence shown here is derived from an EMBL/GenBank/DDBJ whole genome shotgun (WGS) entry which is preliminary data.</text>
</comment>
<evidence type="ECO:0000259" key="2">
    <source>
        <dbReference type="Pfam" id="PF05699"/>
    </source>
</evidence>
<organism evidence="3 4">
    <name type="scientific">Chrysochromulina tobinii</name>
    <dbReference type="NCBI Taxonomy" id="1460289"/>
    <lineage>
        <taxon>Eukaryota</taxon>
        <taxon>Haptista</taxon>
        <taxon>Haptophyta</taxon>
        <taxon>Prymnesiophyceae</taxon>
        <taxon>Prymnesiales</taxon>
        <taxon>Chrysochromulinaceae</taxon>
        <taxon>Chrysochromulina</taxon>
    </lineage>
</organism>
<sequence length="149" mass="17125">MVLEQWEDLKAEINVPTLRTLTFHQLWANMLVQYADEYALVLLLVVISLLIPADTSECERIFSLMNDLKTTERNSMGQQNLKNLMLWHIMGYKTDTEGKKVKMPCCDVPVMAILKEFRSMAFENGGSSAARPTGRRRFQRTSTRSTVHL</sequence>
<dbReference type="PANTHER" id="PTHR46880:SF5">
    <property type="entry name" value="DUF4371 DOMAIN-CONTAINING PROTEIN"/>
    <property type="match status" value="1"/>
</dbReference>
<dbReference type="Pfam" id="PF05699">
    <property type="entry name" value="Dimer_Tnp_hAT"/>
    <property type="match status" value="1"/>
</dbReference>
<protein>
    <submittedName>
        <fullName evidence="3">Alpha,alpha-trehalose-phosphate synthase</fullName>
    </submittedName>
</protein>
<name>A0A0M0JIV0_9EUKA</name>
<dbReference type="InterPro" id="IPR008906">
    <property type="entry name" value="HATC_C_dom"/>
</dbReference>
<proteinExistence type="predicted"/>
<dbReference type="PANTHER" id="PTHR46880">
    <property type="entry name" value="RAS-ASSOCIATING DOMAIN-CONTAINING PROTEIN"/>
    <property type="match status" value="1"/>
</dbReference>
<keyword evidence="4" id="KW-1185">Reference proteome</keyword>
<dbReference type="AlphaFoldDB" id="A0A0M0JIV0"/>